<organism evidence="1 2">
    <name type="scientific">Kuenenia stuttgartiensis</name>
    <dbReference type="NCBI Taxonomy" id="174633"/>
    <lineage>
        <taxon>Bacteria</taxon>
        <taxon>Pseudomonadati</taxon>
        <taxon>Planctomycetota</taxon>
        <taxon>Candidatus Brocadiia</taxon>
        <taxon>Candidatus Brocadiales</taxon>
        <taxon>Candidatus Brocadiaceae</taxon>
        <taxon>Candidatus Kuenenia</taxon>
    </lineage>
</organism>
<protein>
    <submittedName>
        <fullName evidence="1">Uncharacterized protein</fullName>
    </submittedName>
</protein>
<dbReference type="Proteomes" id="UP000501926">
    <property type="component" value="Chromosome"/>
</dbReference>
<dbReference type="EMBL" id="CP049055">
    <property type="protein sequence ID" value="QII10670.1"/>
    <property type="molecule type" value="Genomic_DNA"/>
</dbReference>
<accession>A0A6G7GM26</accession>
<dbReference type="AlphaFoldDB" id="A0A6G7GM26"/>
<evidence type="ECO:0000313" key="2">
    <source>
        <dbReference type="Proteomes" id="UP000501926"/>
    </source>
</evidence>
<gene>
    <name evidence="1" type="ORF">KsCSTR_12910</name>
</gene>
<evidence type="ECO:0000313" key="1">
    <source>
        <dbReference type="EMBL" id="QII10670.1"/>
    </source>
</evidence>
<reference evidence="1 2" key="1">
    <citation type="submission" date="2020-02" db="EMBL/GenBank/DDBJ databases">
        <title>Newly sequenced genome of strain CSTR1 showed variability in Candidatus Kuenenia stuttgartiensis genomes.</title>
        <authorList>
            <person name="Ding C."/>
            <person name="Adrian L."/>
        </authorList>
    </citation>
    <scope>NUCLEOTIDE SEQUENCE [LARGE SCALE GENOMIC DNA]</scope>
    <source>
        <strain evidence="1 2">CSTR1</strain>
    </source>
</reference>
<proteinExistence type="predicted"/>
<name>A0A6G7GM26_KUEST</name>
<sequence length="48" mass="5420">MAVDLISSPVLGKRFPVTSLFYSYVLDKNWYGVNPDKVVLSSEIKMVL</sequence>